<comment type="caution">
    <text evidence="3">The sequence shown here is derived from an EMBL/GenBank/DDBJ whole genome shotgun (WGS) entry which is preliminary data.</text>
</comment>
<sequence length="613" mass="63862">MSDNDWTGDFAGISTPAPSWNPKRPLRIAILGDFGGGALRGRLDKGAALAKRKPLKVEFDTLEDALARLDLKLTLPIGADGAPVEVEISELESFHPDELYRNVEVFSALASLRKRLNNSSTFAAAAAEVQAMGGKSGEDSWQTASSVSRHGRARGGAPAGSAKLDDFARLTGRASVGSQADDSIAALLKRIVGPFVKAAAAPNKDALIATVDAALTDAMRAVLMQGDFQNAEALWRGVDFLLRRVETSHQLQVHLIDISAEELAADLSAVDDLSESGLYKLLVETPSQDADGGYSYIAGLYQFEATPPHAELLGRAARVAAHAGAPFITQIAPDVFTDRKEPPHRLIQQAFRALKELPDASYLALMAPSFLLRHPYGKKSDPIQSFAFEEFSRSSGLRGMLWGHPALLALSVLATPGAQLTIGDLAFHYYVDEDGDSIALPCTNRLVNTNASSLLREWGINGVMAHKGEALVRLAGLEAVNDDGLAAGNAPRKKPSDSRGSIGSKPATGKPAVDWAPAQRGAGTVGVSMTTKAAAPAPAAAAPAPAAAAAEPEEAAAVSADDELDALLASLGDPPEPAAAAPAAADEPAAAPAEAAADPDMDPDLEALLASLG</sequence>
<gene>
    <name evidence="3" type="ORF">SNE35_15815</name>
</gene>
<dbReference type="Proteomes" id="UP001285263">
    <property type="component" value="Unassembled WGS sequence"/>
</dbReference>
<name>A0ABU5DI71_9BURK</name>
<evidence type="ECO:0000313" key="4">
    <source>
        <dbReference type="Proteomes" id="UP001285263"/>
    </source>
</evidence>
<feature type="region of interest" description="Disordered" evidence="1">
    <location>
        <begin position="486"/>
        <end position="516"/>
    </location>
</feature>
<evidence type="ECO:0000259" key="2">
    <source>
        <dbReference type="Pfam" id="PF05943"/>
    </source>
</evidence>
<accession>A0ABU5DI71</accession>
<keyword evidence="4" id="KW-1185">Reference proteome</keyword>
<dbReference type="PANTHER" id="PTHR35565">
    <property type="entry name" value="CYTOPLASMIC PROTEIN-RELATED"/>
    <property type="match status" value="1"/>
</dbReference>
<feature type="region of interest" description="Disordered" evidence="1">
    <location>
        <begin position="134"/>
        <end position="161"/>
    </location>
</feature>
<dbReference type="Pfam" id="PF05943">
    <property type="entry name" value="VipB"/>
    <property type="match status" value="1"/>
</dbReference>
<feature type="compositionally biased region" description="Polar residues" evidence="1">
    <location>
        <begin position="139"/>
        <end position="148"/>
    </location>
</feature>
<protein>
    <submittedName>
        <fullName evidence="3">Type VI secretion system contractile sheath large subunit</fullName>
    </submittedName>
</protein>
<feature type="region of interest" description="Disordered" evidence="1">
    <location>
        <begin position="544"/>
        <end position="613"/>
    </location>
</feature>
<reference evidence="3 4" key="1">
    <citation type="submission" date="2023-11" db="EMBL/GenBank/DDBJ databases">
        <title>Paucibacter sp. nov., isolated from fresh soil in Korea.</title>
        <authorList>
            <person name="Le N.T.T."/>
        </authorList>
    </citation>
    <scope>NUCLEOTIDE SEQUENCE [LARGE SCALE GENOMIC DNA]</scope>
    <source>
        <strain evidence="3 4">R3-3</strain>
    </source>
</reference>
<dbReference type="PANTHER" id="PTHR35565:SF1">
    <property type="entry name" value="TYPE VI SECRETION SYSTEM CONTRACTILE SHEATH LARGE SUBUNIT"/>
    <property type="match status" value="1"/>
</dbReference>
<dbReference type="Pfam" id="PF05591">
    <property type="entry name" value="T6SS_VipA"/>
    <property type="match status" value="1"/>
</dbReference>
<evidence type="ECO:0000313" key="3">
    <source>
        <dbReference type="EMBL" id="MDY0745988.1"/>
    </source>
</evidence>
<evidence type="ECO:0000256" key="1">
    <source>
        <dbReference type="SAM" id="MobiDB-lite"/>
    </source>
</evidence>
<feature type="compositionally biased region" description="Low complexity" evidence="1">
    <location>
        <begin position="578"/>
        <end position="596"/>
    </location>
</feature>
<proteinExistence type="predicted"/>
<dbReference type="InterPro" id="IPR044031">
    <property type="entry name" value="TssC1_N"/>
</dbReference>
<dbReference type="EMBL" id="JAXCLA010000005">
    <property type="protein sequence ID" value="MDY0745988.1"/>
    <property type="molecule type" value="Genomic_DNA"/>
</dbReference>
<organism evidence="3 4">
    <name type="scientific">Roseateles agri</name>
    <dbReference type="NCBI Taxonomy" id="3098619"/>
    <lineage>
        <taxon>Bacteria</taxon>
        <taxon>Pseudomonadati</taxon>
        <taxon>Pseudomonadota</taxon>
        <taxon>Betaproteobacteria</taxon>
        <taxon>Burkholderiales</taxon>
        <taxon>Sphaerotilaceae</taxon>
        <taxon>Roseateles</taxon>
    </lineage>
</organism>
<feature type="domain" description="TssC1 N-terminal" evidence="2">
    <location>
        <begin position="205"/>
        <end position="408"/>
    </location>
</feature>
<dbReference type="InterPro" id="IPR010269">
    <property type="entry name" value="T6SS_TssC-like"/>
</dbReference>
<dbReference type="RefSeq" id="WP_320423891.1">
    <property type="nucleotide sequence ID" value="NZ_JAXCLA010000005.1"/>
</dbReference>
<dbReference type="InterPro" id="IPR008312">
    <property type="entry name" value="T6SS_TssB1"/>
</dbReference>